<keyword evidence="9 12" id="KW-0357">Heparan sulfate</keyword>
<comment type="function">
    <text evidence="12">Cell surface proteoglycan.</text>
</comment>
<dbReference type="GO" id="GO:0005886">
    <property type="term" value="C:plasma membrane"/>
    <property type="evidence" value="ECO:0007669"/>
    <property type="project" value="UniProtKB-SubCell"/>
</dbReference>
<dbReference type="GO" id="GO:1905475">
    <property type="term" value="P:regulation of protein localization to membrane"/>
    <property type="evidence" value="ECO:0007669"/>
    <property type="project" value="TreeGrafter"/>
</dbReference>
<keyword evidence="7 12" id="KW-0472">Membrane</keyword>
<dbReference type="GO" id="GO:0009966">
    <property type="term" value="P:regulation of signal transduction"/>
    <property type="evidence" value="ECO:0007669"/>
    <property type="project" value="InterPro"/>
</dbReference>
<feature type="region of interest" description="Disordered" evidence="13">
    <location>
        <begin position="343"/>
        <end position="413"/>
    </location>
</feature>
<gene>
    <name evidence="14" type="ORF">RN001_008692</name>
</gene>
<evidence type="ECO:0008006" key="16">
    <source>
        <dbReference type="Google" id="ProtNLM"/>
    </source>
</evidence>
<keyword evidence="4 12" id="KW-0336">GPI-anchor</keyword>
<reference evidence="15" key="1">
    <citation type="submission" date="2023-01" db="EMBL/GenBank/DDBJ databases">
        <title>Key to firefly adult light organ development and bioluminescence: homeobox transcription factors regulate luciferase expression and transportation to peroxisome.</title>
        <authorList>
            <person name="Fu X."/>
        </authorList>
    </citation>
    <scope>NUCLEOTIDE SEQUENCE [LARGE SCALE GENOMIC DNA]</scope>
</reference>
<keyword evidence="8" id="KW-0325">Glycoprotein</keyword>
<accession>A0AAN7S9T4</accession>
<dbReference type="Proteomes" id="UP001353858">
    <property type="component" value="Unassembled WGS sequence"/>
</dbReference>
<evidence type="ECO:0000256" key="3">
    <source>
        <dbReference type="ARBA" id="ARBA00022475"/>
    </source>
</evidence>
<name>A0AAN7S9T4_9COLE</name>
<dbReference type="InterPro" id="IPR001863">
    <property type="entry name" value="Glypican"/>
</dbReference>
<proteinExistence type="inferred from homology"/>
<dbReference type="PANTHER" id="PTHR10822:SF30">
    <property type="entry name" value="DALLY-LIKE, ISOFORM A"/>
    <property type="match status" value="1"/>
</dbReference>
<evidence type="ECO:0000256" key="8">
    <source>
        <dbReference type="ARBA" id="ARBA00023180"/>
    </source>
</evidence>
<comment type="similarity">
    <text evidence="2 11">Belongs to the glypican family.</text>
</comment>
<dbReference type="EMBL" id="JARPUR010000003">
    <property type="protein sequence ID" value="KAK4880546.1"/>
    <property type="molecule type" value="Genomic_DNA"/>
</dbReference>
<dbReference type="GO" id="GO:0045202">
    <property type="term" value="C:synapse"/>
    <property type="evidence" value="ECO:0007669"/>
    <property type="project" value="TreeGrafter"/>
</dbReference>
<keyword evidence="10 12" id="KW-0449">Lipoprotein</keyword>
<dbReference type="GO" id="GO:0009986">
    <property type="term" value="C:cell surface"/>
    <property type="evidence" value="ECO:0007669"/>
    <property type="project" value="TreeGrafter"/>
</dbReference>
<evidence type="ECO:0000256" key="2">
    <source>
        <dbReference type="ARBA" id="ARBA00010260"/>
    </source>
</evidence>
<evidence type="ECO:0000256" key="5">
    <source>
        <dbReference type="ARBA" id="ARBA00022729"/>
    </source>
</evidence>
<keyword evidence="5" id="KW-0732">Signal</keyword>
<protein>
    <recommendedName>
        <fullName evidence="16">Glypican-6</fullName>
    </recommendedName>
</protein>
<keyword evidence="3" id="KW-1003">Cell membrane</keyword>
<evidence type="ECO:0000256" key="7">
    <source>
        <dbReference type="ARBA" id="ARBA00023136"/>
    </source>
</evidence>
<dbReference type="PANTHER" id="PTHR10822">
    <property type="entry name" value="GLYPICAN"/>
    <property type="match status" value="1"/>
</dbReference>
<dbReference type="Pfam" id="PF01153">
    <property type="entry name" value="Glypican"/>
    <property type="match status" value="2"/>
</dbReference>
<evidence type="ECO:0000256" key="4">
    <source>
        <dbReference type="ARBA" id="ARBA00022622"/>
    </source>
</evidence>
<evidence type="ECO:0000256" key="6">
    <source>
        <dbReference type="ARBA" id="ARBA00022974"/>
    </source>
</evidence>
<dbReference type="GO" id="GO:0016477">
    <property type="term" value="P:cell migration"/>
    <property type="evidence" value="ECO:0007669"/>
    <property type="project" value="TreeGrafter"/>
</dbReference>
<evidence type="ECO:0000256" key="11">
    <source>
        <dbReference type="RuleBase" id="RU003518"/>
    </source>
</evidence>
<dbReference type="AlphaFoldDB" id="A0AAN7S9T4"/>
<evidence type="ECO:0000256" key="12">
    <source>
        <dbReference type="RuleBase" id="RU003519"/>
    </source>
</evidence>
<feature type="compositionally biased region" description="Basic residues" evidence="13">
    <location>
        <begin position="403"/>
        <end position="413"/>
    </location>
</feature>
<comment type="subcellular location">
    <subcellularLocation>
        <location evidence="1 12">Cell membrane</location>
        <topology evidence="1 12">Lipid-anchor</topology>
        <topology evidence="1 12">GPI-anchor</topology>
    </subcellularLocation>
</comment>
<comment type="caution">
    <text evidence="14">The sequence shown here is derived from an EMBL/GenBank/DDBJ whole genome shotgun (WGS) entry which is preliminary data.</text>
</comment>
<evidence type="ECO:0000256" key="1">
    <source>
        <dbReference type="ARBA" id="ARBA00004609"/>
    </source>
</evidence>
<feature type="compositionally biased region" description="Basic and acidic residues" evidence="13">
    <location>
        <begin position="355"/>
        <end position="379"/>
    </location>
</feature>
<evidence type="ECO:0000256" key="9">
    <source>
        <dbReference type="ARBA" id="ARBA00023207"/>
    </source>
</evidence>
<keyword evidence="15" id="KW-1185">Reference proteome</keyword>
<organism evidence="14 15">
    <name type="scientific">Aquatica leii</name>
    <dbReference type="NCBI Taxonomy" id="1421715"/>
    <lineage>
        <taxon>Eukaryota</taxon>
        <taxon>Metazoa</taxon>
        <taxon>Ecdysozoa</taxon>
        <taxon>Arthropoda</taxon>
        <taxon>Hexapoda</taxon>
        <taxon>Insecta</taxon>
        <taxon>Pterygota</taxon>
        <taxon>Neoptera</taxon>
        <taxon>Endopterygota</taxon>
        <taxon>Coleoptera</taxon>
        <taxon>Polyphaga</taxon>
        <taxon>Elateriformia</taxon>
        <taxon>Elateroidea</taxon>
        <taxon>Lampyridae</taxon>
        <taxon>Luciolinae</taxon>
        <taxon>Aquatica</taxon>
    </lineage>
</organism>
<sequence>MMAVTNGTECFKLVRRTQGVFLILCIFLWGTARANPLSCQAAKNVFLSKGLAISGLLDRPTNGSVCGSHSCCGSVLEGRLVINSRRQLDKFLKDSFYRLSSVLDTRAKRFDEFFRALMNNSKKEFHEMFKKTYGVIYLQHSFVFSDFFEELERYYNSGRVRLAEALDTFFGILYQHMFTVINTQYQFDDRYLECVAEHMTDLKPFGDIPHKLGIQLRRSFVATRAFYKALVAGSDVVKNMMTLPPSETCSNELARMQHCDKCLGIQGSKSCSPYCISILKECLQNHILLDTYWNNYVDALDKVADRITGAFNIEMVVEPINIKISEAIMIFQDNGGEVSQRIFTGCGNPKRQRQRRDTIETETKTDEPQAEPHKSKSTDDEITFESLNFNTNTDNNDNVATTKNKHKKTKHKKVETTASLETLIKDIKQRVKDSRQFWSQLPYQLCNNEAAPPSFEGNCWNGTALGRFEEKAEVTTPAPPSSPTLNQQIFILQALISKLQAAFQGQDVDLADDTVDSEDVPSISGSGSGMGFIDGSGDHDDFGVPEVPKLETDLPPRPTILPSTTHTPEVVRASADINRPTLAKALAHYLLPIVLVWFGGAFSDLLL</sequence>
<evidence type="ECO:0000256" key="13">
    <source>
        <dbReference type="SAM" id="MobiDB-lite"/>
    </source>
</evidence>
<feature type="compositionally biased region" description="Low complexity" evidence="13">
    <location>
        <begin position="388"/>
        <end position="402"/>
    </location>
</feature>
<dbReference type="GO" id="GO:0098552">
    <property type="term" value="C:side of membrane"/>
    <property type="evidence" value="ECO:0007669"/>
    <property type="project" value="UniProtKB-KW"/>
</dbReference>
<dbReference type="GO" id="GO:0005576">
    <property type="term" value="C:extracellular region"/>
    <property type="evidence" value="ECO:0007669"/>
    <property type="project" value="TreeGrafter"/>
</dbReference>
<keyword evidence="6 12" id="KW-0654">Proteoglycan</keyword>
<evidence type="ECO:0000313" key="14">
    <source>
        <dbReference type="EMBL" id="KAK4880546.1"/>
    </source>
</evidence>
<evidence type="ECO:0000256" key="10">
    <source>
        <dbReference type="ARBA" id="ARBA00023288"/>
    </source>
</evidence>
<evidence type="ECO:0000313" key="15">
    <source>
        <dbReference type="Proteomes" id="UP001353858"/>
    </source>
</evidence>